<evidence type="ECO:0000313" key="2">
    <source>
        <dbReference type="EMBL" id="MQL77325.1"/>
    </source>
</evidence>
<dbReference type="Proteomes" id="UP000652761">
    <property type="component" value="Unassembled WGS sequence"/>
</dbReference>
<protein>
    <submittedName>
        <fullName evidence="2">Uncharacterized protein</fullName>
    </submittedName>
</protein>
<proteinExistence type="predicted"/>
<evidence type="ECO:0000256" key="1">
    <source>
        <dbReference type="SAM" id="MobiDB-lite"/>
    </source>
</evidence>
<name>A0A843U1P1_COLES</name>
<feature type="region of interest" description="Disordered" evidence="1">
    <location>
        <begin position="42"/>
        <end position="72"/>
    </location>
</feature>
<keyword evidence="3" id="KW-1185">Reference proteome</keyword>
<sequence>MSLFFWARNQKWRPRTGTLKQQKFAGEEQKMRIAHKGESHLLICGGSGHDQQRKPSTEPSRTETPTRHRAAASTRWVRKRSTLTFPFSFIRDSTTRLPAPGGVGGGGGAAAARGKEPTSKVADMYWWEKAARLGLRTVAYCAKVKRTVPLAAAKLGTWKAFTSIRGSRGRNSTKTTAARAKSTRMRKVVATRQEARLVLPPPELPGSPMAGGVDGDGSEKEQVKKSVKCRARRFFSLATYFTAPCVRSCYHFPALVGFPFWLFAFGFRRKPQRSERGGGRWSKGCNRTNILDREFEFDSDMSSSNRALQRYGKTPASPVPPSPPAPPALPFLETYSPDYWNGFYVGWTMALQKASRLYHHKGLTNILPDIGPRAEHICSSPSSRPSPAYSSPHPLKAVGSSGGGRANNADSVSGWGGDVATEAAAQIVPPVYVAFGPLTGGYCSAGVSGHSAALTGHSAAITGHSAAVTGHSAAITGHSAAITG</sequence>
<gene>
    <name evidence="2" type="ORF">Taro_009733</name>
</gene>
<reference evidence="2" key="1">
    <citation type="submission" date="2017-07" db="EMBL/GenBank/DDBJ databases">
        <title>Taro Niue Genome Assembly and Annotation.</title>
        <authorList>
            <person name="Atibalentja N."/>
            <person name="Keating K."/>
            <person name="Fields C.J."/>
        </authorList>
    </citation>
    <scope>NUCLEOTIDE SEQUENCE</scope>
    <source>
        <strain evidence="2">Niue_2</strain>
        <tissue evidence="2">Leaf</tissue>
    </source>
</reference>
<feature type="region of interest" description="Disordered" evidence="1">
    <location>
        <begin position="306"/>
        <end position="325"/>
    </location>
</feature>
<feature type="region of interest" description="Disordered" evidence="1">
    <location>
        <begin position="199"/>
        <end position="219"/>
    </location>
</feature>
<organism evidence="2 3">
    <name type="scientific">Colocasia esculenta</name>
    <name type="common">Wild taro</name>
    <name type="synonym">Arum esculentum</name>
    <dbReference type="NCBI Taxonomy" id="4460"/>
    <lineage>
        <taxon>Eukaryota</taxon>
        <taxon>Viridiplantae</taxon>
        <taxon>Streptophyta</taxon>
        <taxon>Embryophyta</taxon>
        <taxon>Tracheophyta</taxon>
        <taxon>Spermatophyta</taxon>
        <taxon>Magnoliopsida</taxon>
        <taxon>Liliopsida</taxon>
        <taxon>Araceae</taxon>
        <taxon>Aroideae</taxon>
        <taxon>Colocasieae</taxon>
        <taxon>Colocasia</taxon>
    </lineage>
</organism>
<feature type="region of interest" description="Disordered" evidence="1">
    <location>
        <begin position="376"/>
        <end position="410"/>
    </location>
</feature>
<dbReference type="AlphaFoldDB" id="A0A843U1P1"/>
<accession>A0A843U1P1</accession>
<feature type="compositionally biased region" description="Basic and acidic residues" evidence="1">
    <location>
        <begin position="50"/>
        <end position="66"/>
    </location>
</feature>
<feature type="compositionally biased region" description="Low complexity" evidence="1">
    <location>
        <begin position="379"/>
        <end position="394"/>
    </location>
</feature>
<dbReference type="EMBL" id="NMUH01000343">
    <property type="protein sequence ID" value="MQL77325.1"/>
    <property type="molecule type" value="Genomic_DNA"/>
</dbReference>
<comment type="caution">
    <text evidence="2">The sequence shown here is derived from an EMBL/GenBank/DDBJ whole genome shotgun (WGS) entry which is preliminary data.</text>
</comment>
<evidence type="ECO:0000313" key="3">
    <source>
        <dbReference type="Proteomes" id="UP000652761"/>
    </source>
</evidence>